<name>A0ABU3SXX4_9ALTE</name>
<sequence>MNNTSLSPNDHWYGFFLSLLTAFLWGILPVFLKLSLEMMDPVTITLYRFLVAGIFVFLMLFQSRALPQLRVFKSRKGFSLVLVSVLLVVNYVANVKGLEYINPESSQVLMQLAPFLLMLGGIVFFLNALVG</sequence>
<evidence type="ECO:0000256" key="1">
    <source>
        <dbReference type="SAM" id="Phobius"/>
    </source>
</evidence>
<dbReference type="SUPFAM" id="SSF103481">
    <property type="entry name" value="Multidrug resistance efflux transporter EmrE"/>
    <property type="match status" value="1"/>
</dbReference>
<gene>
    <name evidence="3" type="ORF">RS130_13910</name>
</gene>
<dbReference type="RefSeq" id="WP_316026429.1">
    <property type="nucleotide sequence ID" value="NZ_JAWDIO010000002.1"/>
</dbReference>
<feature type="transmembrane region" description="Helical" evidence="1">
    <location>
        <begin position="12"/>
        <end position="32"/>
    </location>
</feature>
<keyword evidence="4" id="KW-1185">Reference proteome</keyword>
<dbReference type="InterPro" id="IPR000620">
    <property type="entry name" value="EamA_dom"/>
</dbReference>
<feature type="transmembrane region" description="Helical" evidence="1">
    <location>
        <begin position="108"/>
        <end position="130"/>
    </location>
</feature>
<organism evidence="3 4">
    <name type="scientific">Paraglaciecola aquimarina</name>
    <dbReference type="NCBI Taxonomy" id="1235557"/>
    <lineage>
        <taxon>Bacteria</taxon>
        <taxon>Pseudomonadati</taxon>
        <taxon>Pseudomonadota</taxon>
        <taxon>Gammaproteobacteria</taxon>
        <taxon>Alteromonadales</taxon>
        <taxon>Alteromonadaceae</taxon>
        <taxon>Paraglaciecola</taxon>
    </lineage>
</organism>
<accession>A0ABU3SXX4</accession>
<dbReference type="Pfam" id="PF00892">
    <property type="entry name" value="EamA"/>
    <property type="match status" value="1"/>
</dbReference>
<evidence type="ECO:0000313" key="4">
    <source>
        <dbReference type="Proteomes" id="UP001247805"/>
    </source>
</evidence>
<feature type="domain" description="EamA" evidence="2">
    <location>
        <begin position="13"/>
        <end position="125"/>
    </location>
</feature>
<dbReference type="Proteomes" id="UP001247805">
    <property type="component" value="Unassembled WGS sequence"/>
</dbReference>
<dbReference type="InterPro" id="IPR037185">
    <property type="entry name" value="EmrE-like"/>
</dbReference>
<feature type="transmembrane region" description="Helical" evidence="1">
    <location>
        <begin position="44"/>
        <end position="65"/>
    </location>
</feature>
<evidence type="ECO:0000313" key="3">
    <source>
        <dbReference type="EMBL" id="MDU0354859.1"/>
    </source>
</evidence>
<feature type="transmembrane region" description="Helical" evidence="1">
    <location>
        <begin position="77"/>
        <end position="93"/>
    </location>
</feature>
<keyword evidence="1" id="KW-0472">Membrane</keyword>
<dbReference type="EMBL" id="JAWDIO010000002">
    <property type="protein sequence ID" value="MDU0354859.1"/>
    <property type="molecule type" value="Genomic_DNA"/>
</dbReference>
<comment type="caution">
    <text evidence="3">The sequence shown here is derived from an EMBL/GenBank/DDBJ whole genome shotgun (WGS) entry which is preliminary data.</text>
</comment>
<reference evidence="3 4" key="1">
    <citation type="submission" date="2023-10" db="EMBL/GenBank/DDBJ databases">
        <title>Glaciecola aquimarina strain GGW-M5 nov., isolated from a coastal seawater.</title>
        <authorList>
            <person name="Bayburt H."/>
            <person name="Kim J.M."/>
            <person name="Choi B.J."/>
            <person name="Jeon C.O."/>
        </authorList>
    </citation>
    <scope>NUCLEOTIDE SEQUENCE [LARGE SCALE GENOMIC DNA]</scope>
    <source>
        <strain evidence="3 4">KCTC 32108</strain>
    </source>
</reference>
<keyword evidence="1" id="KW-1133">Transmembrane helix</keyword>
<proteinExistence type="predicted"/>
<keyword evidence="1" id="KW-0812">Transmembrane</keyword>
<evidence type="ECO:0000259" key="2">
    <source>
        <dbReference type="Pfam" id="PF00892"/>
    </source>
</evidence>
<protein>
    <submittedName>
        <fullName evidence="3">DMT family transporter</fullName>
    </submittedName>
</protein>